<evidence type="ECO:0000313" key="1">
    <source>
        <dbReference type="EMBL" id="ABK21667.1"/>
    </source>
</evidence>
<accession>A9NM06</accession>
<organism evidence="1">
    <name type="scientific">Picea sitchensis</name>
    <name type="common">Sitka spruce</name>
    <name type="synonym">Pinus sitchensis</name>
    <dbReference type="NCBI Taxonomy" id="3332"/>
    <lineage>
        <taxon>Eukaryota</taxon>
        <taxon>Viridiplantae</taxon>
        <taxon>Streptophyta</taxon>
        <taxon>Embryophyta</taxon>
        <taxon>Tracheophyta</taxon>
        <taxon>Spermatophyta</taxon>
        <taxon>Pinopsida</taxon>
        <taxon>Pinidae</taxon>
        <taxon>Conifers I</taxon>
        <taxon>Pinales</taxon>
        <taxon>Pinaceae</taxon>
        <taxon>Picea</taxon>
    </lineage>
</organism>
<proteinExistence type="evidence at transcript level"/>
<dbReference type="AlphaFoldDB" id="A9NM06"/>
<reference evidence="1" key="1">
    <citation type="journal article" date="2008" name="BMC Genomics">
        <title>A conifer genomics resource of 200,000 spruce (Picea spp.) ESTs and 6,464 high-quality, sequence-finished full-length cDNAs for Sitka spruce (Picea sitchensis).</title>
        <authorList>
            <person name="Ralph S.G."/>
            <person name="Chun H.J."/>
            <person name="Kolosova N."/>
            <person name="Cooper D."/>
            <person name="Oddy C."/>
            <person name="Ritland C.E."/>
            <person name="Kirkpatrick R."/>
            <person name="Moore R."/>
            <person name="Barber S."/>
            <person name="Holt R.A."/>
            <person name="Jones S.J."/>
            <person name="Marra M.A."/>
            <person name="Douglas C.J."/>
            <person name="Ritland K."/>
            <person name="Bohlmann J."/>
        </authorList>
    </citation>
    <scope>NUCLEOTIDE SEQUENCE</scope>
    <source>
        <tissue evidence="1">Green portion of the leader tissue</tissue>
    </source>
</reference>
<dbReference type="EMBL" id="EF082300">
    <property type="protein sequence ID" value="ABK21667.1"/>
    <property type="molecule type" value="mRNA"/>
</dbReference>
<protein>
    <submittedName>
        <fullName evidence="1">Uncharacterized protein</fullName>
    </submittedName>
</protein>
<sequence>MTRPAWCVRAAAFSCRTRTPIPPVILFDRPEIPVSKPAKMMTEK</sequence>
<name>A9NM06_PICSI</name>